<dbReference type="AlphaFoldDB" id="A0A4V2X4G4"/>
<reference evidence="2 3" key="1">
    <citation type="journal article" date="2019" name="Int. J. Syst. Evol. Microbiol.">
        <title>Photorhabdus khanii subsp. guanajuatensis subsp. nov., isolated from Heterorhabditis atacamensis, and Photorhabdus luminescens subsp. mexicana subsp. nov., isolated from Heterorhabditis mexicana entomopathogenic nematodes.</title>
        <authorList>
            <person name="Machado R.A.R."/>
            <person name="Bruno P."/>
            <person name="Arce C.C.M."/>
            <person name="Liechti N."/>
            <person name="Kohler A."/>
            <person name="Bernal J."/>
            <person name="Bruggmann R."/>
            <person name="Turlings T.C.J."/>
        </authorList>
    </citation>
    <scope>NUCLEOTIDE SEQUENCE [LARGE SCALE GENOMIC DNA]</scope>
    <source>
        <strain evidence="2 3">MEX20-17</strain>
    </source>
</reference>
<dbReference type="EMBL" id="PUJY01000078">
    <property type="protein sequence ID" value="TDB44165.1"/>
    <property type="molecule type" value="Genomic_DNA"/>
</dbReference>
<evidence type="ECO:0000313" key="2">
    <source>
        <dbReference type="EMBL" id="TDB44165.1"/>
    </source>
</evidence>
<gene>
    <name evidence="2" type="ORF">C5467_22875</name>
</gene>
<sequence length="205" mass="22988">MKQIYKIVWVGWAINVFTYVILRVAIGVLGAHYSALSYREQALVDTLSILNVVMLIFILLELVNLFVIINVPRYAKISSFIVSSLFPLGAVYFIGCLLSIQRVALSPFSEYPNDNVAPDPAVYSGGFVLTPTALSKTIFLPYECIKRVEERENSVLIAVNLNKKIDIVCSKNFIDREALINVIERLSQAASNNQNQNDNIIILEM</sequence>
<keyword evidence="1" id="KW-1133">Transmembrane helix</keyword>
<feature type="transmembrane region" description="Helical" evidence="1">
    <location>
        <begin position="7"/>
        <end position="29"/>
    </location>
</feature>
<feature type="transmembrane region" description="Helical" evidence="1">
    <location>
        <begin position="49"/>
        <end position="68"/>
    </location>
</feature>
<name>A0A4V2X4G4_9GAMM</name>
<feature type="transmembrane region" description="Helical" evidence="1">
    <location>
        <begin position="80"/>
        <end position="101"/>
    </location>
</feature>
<evidence type="ECO:0000256" key="1">
    <source>
        <dbReference type="SAM" id="Phobius"/>
    </source>
</evidence>
<dbReference type="Proteomes" id="UP000295598">
    <property type="component" value="Unassembled WGS sequence"/>
</dbReference>
<keyword evidence="1" id="KW-0812">Transmembrane</keyword>
<evidence type="ECO:0000313" key="3">
    <source>
        <dbReference type="Proteomes" id="UP000295598"/>
    </source>
</evidence>
<accession>A0A4V2X4G4</accession>
<proteinExistence type="predicted"/>
<keyword evidence="1" id="KW-0472">Membrane</keyword>
<feature type="transmembrane region" description="Helical" evidence="1">
    <location>
        <begin position="121"/>
        <end position="142"/>
    </location>
</feature>
<protein>
    <submittedName>
        <fullName evidence="2">Uncharacterized protein</fullName>
    </submittedName>
</protein>
<dbReference type="RefSeq" id="WP_132356292.1">
    <property type="nucleotide sequence ID" value="NZ_CAWOJO010000078.1"/>
</dbReference>
<organism evidence="2 3">
    <name type="scientific">Photorhabdus khanii subsp. guanajuatensis</name>
    <dbReference type="NCBI Taxonomy" id="2100166"/>
    <lineage>
        <taxon>Bacteria</taxon>
        <taxon>Pseudomonadati</taxon>
        <taxon>Pseudomonadota</taxon>
        <taxon>Gammaproteobacteria</taxon>
        <taxon>Enterobacterales</taxon>
        <taxon>Morganellaceae</taxon>
        <taxon>Photorhabdus</taxon>
    </lineage>
</organism>
<comment type="caution">
    <text evidence="2">The sequence shown here is derived from an EMBL/GenBank/DDBJ whole genome shotgun (WGS) entry which is preliminary data.</text>
</comment>